<dbReference type="OMA" id="VLCENNC"/>
<keyword evidence="9" id="KW-1185">Reference proteome</keyword>
<dbReference type="InterPro" id="IPR002653">
    <property type="entry name" value="Znf_A20"/>
</dbReference>
<feature type="compositionally biased region" description="Basic and acidic residues" evidence="5">
    <location>
        <begin position="120"/>
        <end position="139"/>
    </location>
</feature>
<feature type="domain" description="AN1-type" evidence="7">
    <location>
        <begin position="156"/>
        <end position="205"/>
    </location>
</feature>
<dbReference type="InterPro" id="IPR050652">
    <property type="entry name" value="AN1_A20_ZnFinger"/>
</dbReference>
<dbReference type="GO" id="GO:0008270">
    <property type="term" value="F:zinc ion binding"/>
    <property type="evidence" value="ECO:0007669"/>
    <property type="project" value="UniProtKB-KW"/>
</dbReference>
<organism evidence="8 9">
    <name type="scientific">Syncephalastrum racemosum</name>
    <name type="common">Filamentous fungus</name>
    <dbReference type="NCBI Taxonomy" id="13706"/>
    <lineage>
        <taxon>Eukaryota</taxon>
        <taxon>Fungi</taxon>
        <taxon>Fungi incertae sedis</taxon>
        <taxon>Mucoromycota</taxon>
        <taxon>Mucoromycotina</taxon>
        <taxon>Mucoromycetes</taxon>
        <taxon>Mucorales</taxon>
        <taxon>Syncephalastraceae</taxon>
        <taxon>Syncephalastrum</taxon>
    </lineage>
</organism>
<dbReference type="Gene3D" id="1.20.5.4770">
    <property type="match status" value="1"/>
</dbReference>
<evidence type="ECO:0008006" key="10">
    <source>
        <dbReference type="Google" id="ProtNLM"/>
    </source>
</evidence>
<dbReference type="InParanoid" id="A0A1X2H4A4"/>
<dbReference type="AlphaFoldDB" id="A0A1X2H4A4"/>
<reference evidence="8 9" key="1">
    <citation type="submission" date="2016-07" db="EMBL/GenBank/DDBJ databases">
        <title>Pervasive Adenine N6-methylation of Active Genes in Fungi.</title>
        <authorList>
            <consortium name="DOE Joint Genome Institute"/>
            <person name="Mondo S.J."/>
            <person name="Dannebaum R.O."/>
            <person name="Kuo R.C."/>
            <person name="Labutti K."/>
            <person name="Haridas S."/>
            <person name="Kuo A."/>
            <person name="Salamov A."/>
            <person name="Ahrendt S.R."/>
            <person name="Lipzen A."/>
            <person name="Sullivan W."/>
            <person name="Andreopoulos W.B."/>
            <person name="Clum A."/>
            <person name="Lindquist E."/>
            <person name="Daum C."/>
            <person name="Ramamoorthy G.K."/>
            <person name="Gryganskyi A."/>
            <person name="Culley D."/>
            <person name="Magnuson J.K."/>
            <person name="James T.Y."/>
            <person name="O'Malley M.A."/>
            <person name="Stajich J.E."/>
            <person name="Spatafora J.W."/>
            <person name="Visel A."/>
            <person name="Grigoriev I.V."/>
        </authorList>
    </citation>
    <scope>NUCLEOTIDE SEQUENCE [LARGE SCALE GENOMIC DNA]</scope>
    <source>
        <strain evidence="8 9">NRRL 2496</strain>
    </source>
</reference>
<feature type="region of interest" description="Disordered" evidence="5">
    <location>
        <begin position="35"/>
        <end position="157"/>
    </location>
</feature>
<protein>
    <recommendedName>
        <fullName evidence="10">AN1-type domain-containing protein</fullName>
    </recommendedName>
</protein>
<evidence type="ECO:0000313" key="8">
    <source>
        <dbReference type="EMBL" id="ORY93191.1"/>
    </source>
</evidence>
<evidence type="ECO:0000259" key="7">
    <source>
        <dbReference type="PROSITE" id="PS51039"/>
    </source>
</evidence>
<comment type="caution">
    <text evidence="8">The sequence shown here is derived from an EMBL/GenBank/DDBJ whole genome shotgun (WGS) entry which is preliminary data.</text>
</comment>
<proteinExistence type="predicted"/>
<dbReference type="PANTHER" id="PTHR10634:SF67">
    <property type="entry name" value="AN1-TYPE ZINC FINGER PROTEIN 3"/>
    <property type="match status" value="1"/>
</dbReference>
<evidence type="ECO:0000256" key="5">
    <source>
        <dbReference type="SAM" id="MobiDB-lite"/>
    </source>
</evidence>
<gene>
    <name evidence="8" type="ORF">BCR43DRAFT_496480</name>
</gene>
<keyword evidence="2 4" id="KW-0863">Zinc-finger</keyword>
<keyword evidence="3" id="KW-0862">Zinc</keyword>
<evidence type="ECO:0000256" key="1">
    <source>
        <dbReference type="ARBA" id="ARBA00022723"/>
    </source>
</evidence>
<evidence type="ECO:0000256" key="3">
    <source>
        <dbReference type="ARBA" id="ARBA00022833"/>
    </source>
</evidence>
<dbReference type="SUPFAM" id="SSF118310">
    <property type="entry name" value="AN1-like Zinc finger"/>
    <property type="match status" value="1"/>
</dbReference>
<keyword evidence="1" id="KW-0479">Metal-binding</keyword>
<feature type="compositionally biased region" description="Low complexity" evidence="5">
    <location>
        <begin position="38"/>
        <end position="89"/>
    </location>
</feature>
<dbReference type="Proteomes" id="UP000242180">
    <property type="component" value="Unassembled WGS sequence"/>
</dbReference>
<name>A0A1X2H4A4_SYNRA</name>
<dbReference type="InterPro" id="IPR000058">
    <property type="entry name" value="Znf_AN1"/>
</dbReference>
<evidence type="ECO:0000313" key="9">
    <source>
        <dbReference type="Proteomes" id="UP000242180"/>
    </source>
</evidence>
<accession>A0A1X2H4A4</accession>
<dbReference type="SMART" id="SM00259">
    <property type="entry name" value="ZnF_A20"/>
    <property type="match status" value="1"/>
</dbReference>
<dbReference type="STRING" id="13706.A0A1X2H4A4"/>
<evidence type="ECO:0000256" key="4">
    <source>
        <dbReference type="PROSITE-ProRule" id="PRU00449"/>
    </source>
</evidence>
<dbReference type="PROSITE" id="PS51039">
    <property type="entry name" value="ZF_AN1"/>
    <property type="match status" value="1"/>
</dbReference>
<dbReference type="PANTHER" id="PTHR10634">
    <property type="entry name" value="AN1-TYPE ZINC FINGER PROTEIN"/>
    <property type="match status" value="1"/>
</dbReference>
<dbReference type="SUPFAM" id="SSF57716">
    <property type="entry name" value="Glucocorticoid receptor-like (DNA-binding domain)"/>
    <property type="match status" value="1"/>
</dbReference>
<dbReference type="EMBL" id="MCGN01000009">
    <property type="protein sequence ID" value="ORY93191.1"/>
    <property type="molecule type" value="Genomic_DNA"/>
</dbReference>
<sequence length="232" mass="24998">MEDNNTPDVPKPCAAGCGFFGSPHTNFFCSKCFREQTEQQQPKKQQQQQKATQQPHEVQSTISTTTTTITTPTAATAASPASPTSAAAAADHDNEANGTTADTGAVPAATSPFLSSKTSAKTDDAPEKEADASAAKKADVASSTDEPSDKETKPIQKNKGRCFSCRAKIPLAKQLSNKCRCEYIFCDAHRYPDKHECLFDHASMDKDILAKMNPKLHDRPSGGRSFQRLDSV</sequence>
<dbReference type="GO" id="GO:0003677">
    <property type="term" value="F:DNA binding"/>
    <property type="evidence" value="ECO:0007669"/>
    <property type="project" value="InterPro"/>
</dbReference>
<dbReference type="Pfam" id="PF01754">
    <property type="entry name" value="zf-A20"/>
    <property type="match status" value="1"/>
</dbReference>
<feature type="domain" description="A20-type" evidence="6">
    <location>
        <begin position="7"/>
        <end position="41"/>
    </location>
</feature>
<evidence type="ECO:0000256" key="2">
    <source>
        <dbReference type="ARBA" id="ARBA00022771"/>
    </source>
</evidence>
<dbReference type="InterPro" id="IPR035896">
    <property type="entry name" value="AN1-like_Znf"/>
</dbReference>
<dbReference type="Gene3D" id="4.10.1110.10">
    <property type="entry name" value="AN1-like Zinc finger"/>
    <property type="match status" value="1"/>
</dbReference>
<evidence type="ECO:0000259" key="6">
    <source>
        <dbReference type="PROSITE" id="PS51036"/>
    </source>
</evidence>
<dbReference type="PROSITE" id="PS51036">
    <property type="entry name" value="ZF_A20"/>
    <property type="match status" value="1"/>
</dbReference>
<dbReference type="OrthoDB" id="428577at2759"/>
<dbReference type="SMART" id="SM00154">
    <property type="entry name" value="ZnF_AN1"/>
    <property type="match status" value="1"/>
</dbReference>